<feature type="region of interest" description="Disordered" evidence="2">
    <location>
        <begin position="102"/>
        <end position="139"/>
    </location>
</feature>
<dbReference type="GO" id="GO:0006508">
    <property type="term" value="P:proteolysis"/>
    <property type="evidence" value="ECO:0007669"/>
    <property type="project" value="InterPro"/>
</dbReference>
<keyword evidence="1" id="KW-0378">Hydrolase</keyword>
<feature type="compositionally biased region" description="Polar residues" evidence="2">
    <location>
        <begin position="104"/>
        <end position="132"/>
    </location>
</feature>
<dbReference type="STRING" id="34508.A0A4U5M5E7"/>
<evidence type="ECO:0000256" key="1">
    <source>
        <dbReference type="ARBA" id="ARBA00022801"/>
    </source>
</evidence>
<dbReference type="EMBL" id="AZBU02000010">
    <property type="protein sequence ID" value="TKR63523.1"/>
    <property type="molecule type" value="Genomic_DNA"/>
</dbReference>
<reference evidence="4 5" key="1">
    <citation type="journal article" date="2015" name="Genome Biol.">
        <title>Comparative genomics of Steinernema reveals deeply conserved gene regulatory networks.</title>
        <authorList>
            <person name="Dillman A.R."/>
            <person name="Macchietto M."/>
            <person name="Porter C.F."/>
            <person name="Rogers A."/>
            <person name="Williams B."/>
            <person name="Antoshechkin I."/>
            <person name="Lee M.M."/>
            <person name="Goodwin Z."/>
            <person name="Lu X."/>
            <person name="Lewis E.E."/>
            <person name="Goodrich-Blair H."/>
            <person name="Stock S.P."/>
            <person name="Adams B.J."/>
            <person name="Sternberg P.W."/>
            <person name="Mortazavi A."/>
        </authorList>
    </citation>
    <scope>NUCLEOTIDE SEQUENCE [LARGE SCALE GENOMIC DNA]</scope>
    <source>
        <strain evidence="4 5">ALL</strain>
    </source>
</reference>
<sequence>MEISGASTEREEALQKLSAGLFRGYRESLNSYSGRITETVKAAFPGMTKEGRESLSCHYFTRGLKDVQLVTAMAALHGLTYHQQVAQAVQIEAKLNTVRGATPKTENQWKLSSETPRDQPGNNGNRFHQNGSLPPIRRENGANTQFVRDRMTQGANKQPTNRFTGANNHNVHNRALNITRNEPKKPYRNGQKGYTPTLVLTVNGQQYRGLVDTGANLSVLSQGTWSRLATDSDKLTSSEETCIGANGLPIKVIGDCVIPVKYNSIHLEGVLFSVAPDSLGHDMIIGTDLMDMLGLELYDRNTKQRMSLPSLSYPTQTSGKMNVKSPIHVLQTTVVKPNGSAKLVVEFNGNSDKLYVMELLQL</sequence>
<keyword evidence="5" id="KW-1185">Reference proteome</keyword>
<dbReference type="SUPFAM" id="SSF50630">
    <property type="entry name" value="Acid proteases"/>
    <property type="match status" value="1"/>
</dbReference>
<dbReference type="CDD" id="cd00303">
    <property type="entry name" value="retropepsin_like"/>
    <property type="match status" value="1"/>
</dbReference>
<gene>
    <name evidence="4" type="ORF">L596_027341</name>
</gene>
<dbReference type="InterPro" id="IPR021109">
    <property type="entry name" value="Peptidase_aspartic_dom_sf"/>
</dbReference>
<evidence type="ECO:0000259" key="3">
    <source>
        <dbReference type="PROSITE" id="PS50175"/>
    </source>
</evidence>
<dbReference type="PROSITE" id="PS00141">
    <property type="entry name" value="ASP_PROTEASE"/>
    <property type="match status" value="1"/>
</dbReference>
<dbReference type="PROSITE" id="PS50175">
    <property type="entry name" value="ASP_PROT_RETROV"/>
    <property type="match status" value="1"/>
</dbReference>
<dbReference type="GO" id="GO:0004190">
    <property type="term" value="F:aspartic-type endopeptidase activity"/>
    <property type="evidence" value="ECO:0007669"/>
    <property type="project" value="InterPro"/>
</dbReference>
<comment type="caution">
    <text evidence="4">The sequence shown here is derived from an EMBL/GenBank/DDBJ whole genome shotgun (WGS) entry which is preliminary data.</text>
</comment>
<dbReference type="AlphaFoldDB" id="A0A4U5M5E7"/>
<evidence type="ECO:0000313" key="5">
    <source>
        <dbReference type="Proteomes" id="UP000298663"/>
    </source>
</evidence>
<feature type="domain" description="Peptidase A2" evidence="3">
    <location>
        <begin position="207"/>
        <end position="297"/>
    </location>
</feature>
<reference evidence="4 5" key="2">
    <citation type="journal article" date="2019" name="G3 (Bethesda)">
        <title>Hybrid Assembly of the Genome of the Entomopathogenic Nematode Steinernema carpocapsae Identifies the X-Chromosome.</title>
        <authorList>
            <person name="Serra L."/>
            <person name="Macchietto M."/>
            <person name="Macias-Munoz A."/>
            <person name="McGill C.J."/>
            <person name="Rodriguez I.M."/>
            <person name="Rodriguez B."/>
            <person name="Murad R."/>
            <person name="Mortazavi A."/>
        </authorList>
    </citation>
    <scope>NUCLEOTIDE SEQUENCE [LARGE SCALE GENOMIC DNA]</scope>
    <source>
        <strain evidence="4 5">ALL</strain>
    </source>
</reference>
<dbReference type="OrthoDB" id="6784012at2759"/>
<dbReference type="Gene3D" id="2.40.70.10">
    <property type="entry name" value="Acid Proteases"/>
    <property type="match status" value="1"/>
</dbReference>
<dbReference type="InterPro" id="IPR001995">
    <property type="entry name" value="Peptidase_A2_cat"/>
</dbReference>
<organism evidence="4 5">
    <name type="scientific">Steinernema carpocapsae</name>
    <name type="common">Entomopathogenic nematode</name>
    <dbReference type="NCBI Taxonomy" id="34508"/>
    <lineage>
        <taxon>Eukaryota</taxon>
        <taxon>Metazoa</taxon>
        <taxon>Ecdysozoa</taxon>
        <taxon>Nematoda</taxon>
        <taxon>Chromadorea</taxon>
        <taxon>Rhabditida</taxon>
        <taxon>Tylenchina</taxon>
        <taxon>Panagrolaimomorpha</taxon>
        <taxon>Strongyloidoidea</taxon>
        <taxon>Steinernematidae</taxon>
        <taxon>Steinernema</taxon>
    </lineage>
</organism>
<evidence type="ECO:0000313" key="4">
    <source>
        <dbReference type="EMBL" id="TKR63523.1"/>
    </source>
</evidence>
<accession>A0A4U5M5E7</accession>
<proteinExistence type="predicted"/>
<dbReference type="InterPro" id="IPR001969">
    <property type="entry name" value="Aspartic_peptidase_AS"/>
</dbReference>
<dbReference type="Pfam" id="PF13975">
    <property type="entry name" value="gag-asp_proteas"/>
    <property type="match status" value="1"/>
</dbReference>
<dbReference type="Proteomes" id="UP000298663">
    <property type="component" value="Unassembled WGS sequence"/>
</dbReference>
<protein>
    <recommendedName>
        <fullName evidence="3">Peptidase A2 domain-containing protein</fullName>
    </recommendedName>
</protein>
<evidence type="ECO:0000256" key="2">
    <source>
        <dbReference type="SAM" id="MobiDB-lite"/>
    </source>
</evidence>
<name>A0A4U5M5E7_STECR</name>